<gene>
    <name evidence="1" type="ORF">MILVUS5_LOCUS41117</name>
</gene>
<comment type="caution">
    <text evidence="1">The sequence shown here is derived from an EMBL/GenBank/DDBJ whole genome shotgun (WGS) entry which is preliminary data.</text>
</comment>
<sequence length="159" mass="18589">MAYPKARGGMGFRDLHAFNMAMVAKQGWNIMTSPNTLVKKVYKARYFPNSSLFDCHLGNNSSYVWRSIWKSRQILMNECRWSIEMGTNIKVMKEPWQREKDGIWVHLPQVQSAYNITVDQLMVPNVKMWDKEKIESLFSVDVACCILNTTYLMGLRRIN</sequence>
<dbReference type="Proteomes" id="UP001177021">
    <property type="component" value="Unassembled WGS sequence"/>
</dbReference>
<evidence type="ECO:0000313" key="2">
    <source>
        <dbReference type="Proteomes" id="UP001177021"/>
    </source>
</evidence>
<accession>A0ACB0MBK9</accession>
<proteinExistence type="predicted"/>
<reference evidence="1" key="1">
    <citation type="submission" date="2023-10" db="EMBL/GenBank/DDBJ databases">
        <authorList>
            <person name="Rodriguez Cubillos JULIANA M."/>
            <person name="De Vega J."/>
        </authorList>
    </citation>
    <scope>NUCLEOTIDE SEQUENCE</scope>
</reference>
<organism evidence="1 2">
    <name type="scientific">Trifolium pratense</name>
    <name type="common">Red clover</name>
    <dbReference type="NCBI Taxonomy" id="57577"/>
    <lineage>
        <taxon>Eukaryota</taxon>
        <taxon>Viridiplantae</taxon>
        <taxon>Streptophyta</taxon>
        <taxon>Embryophyta</taxon>
        <taxon>Tracheophyta</taxon>
        <taxon>Spermatophyta</taxon>
        <taxon>Magnoliopsida</taxon>
        <taxon>eudicotyledons</taxon>
        <taxon>Gunneridae</taxon>
        <taxon>Pentapetalae</taxon>
        <taxon>rosids</taxon>
        <taxon>fabids</taxon>
        <taxon>Fabales</taxon>
        <taxon>Fabaceae</taxon>
        <taxon>Papilionoideae</taxon>
        <taxon>50 kb inversion clade</taxon>
        <taxon>NPAAA clade</taxon>
        <taxon>Hologalegina</taxon>
        <taxon>IRL clade</taxon>
        <taxon>Trifolieae</taxon>
        <taxon>Trifolium</taxon>
    </lineage>
</organism>
<protein>
    <submittedName>
        <fullName evidence="1">Uncharacterized protein</fullName>
    </submittedName>
</protein>
<evidence type="ECO:0000313" key="1">
    <source>
        <dbReference type="EMBL" id="CAJ2678913.1"/>
    </source>
</evidence>
<dbReference type="EMBL" id="CASHSV030000823">
    <property type="protein sequence ID" value="CAJ2678913.1"/>
    <property type="molecule type" value="Genomic_DNA"/>
</dbReference>
<keyword evidence="2" id="KW-1185">Reference proteome</keyword>
<name>A0ACB0MBK9_TRIPR</name>